<dbReference type="Proteomes" id="UP000239504">
    <property type="component" value="Unassembled WGS sequence"/>
</dbReference>
<evidence type="ECO:0000256" key="2">
    <source>
        <dbReference type="ARBA" id="ARBA00023015"/>
    </source>
</evidence>
<keyword evidence="4" id="KW-0804">Transcription</keyword>
<evidence type="ECO:0000256" key="3">
    <source>
        <dbReference type="ARBA" id="ARBA00023125"/>
    </source>
</evidence>
<protein>
    <submittedName>
        <fullName evidence="7">TetR family transcriptional regulator</fullName>
    </submittedName>
</protein>
<dbReference type="PANTHER" id="PTHR30055:SF234">
    <property type="entry name" value="HTH-TYPE TRANSCRIPTIONAL REGULATOR BETI"/>
    <property type="match status" value="1"/>
</dbReference>
<dbReference type="PRINTS" id="PR00455">
    <property type="entry name" value="HTHTETR"/>
</dbReference>
<feature type="domain" description="HTH tetR-type" evidence="6">
    <location>
        <begin position="16"/>
        <end position="76"/>
    </location>
</feature>
<dbReference type="GO" id="GO:0000976">
    <property type="term" value="F:transcription cis-regulatory region binding"/>
    <property type="evidence" value="ECO:0007669"/>
    <property type="project" value="TreeGrafter"/>
</dbReference>
<dbReference type="PROSITE" id="PS50977">
    <property type="entry name" value="HTH_TETR_2"/>
    <property type="match status" value="1"/>
</dbReference>
<accession>A0A2S7K5F0</accession>
<dbReference type="InterPro" id="IPR039538">
    <property type="entry name" value="BetI_C"/>
</dbReference>
<keyword evidence="1" id="KW-0678">Repressor</keyword>
<evidence type="ECO:0000313" key="7">
    <source>
        <dbReference type="EMBL" id="PQA87719.1"/>
    </source>
</evidence>
<dbReference type="SUPFAM" id="SSF46689">
    <property type="entry name" value="Homeodomain-like"/>
    <property type="match status" value="1"/>
</dbReference>
<dbReference type="InterPro" id="IPR050109">
    <property type="entry name" value="HTH-type_TetR-like_transc_reg"/>
</dbReference>
<evidence type="ECO:0000256" key="5">
    <source>
        <dbReference type="PROSITE-ProRule" id="PRU00335"/>
    </source>
</evidence>
<organism evidence="7 8">
    <name type="scientific">Hyphococcus luteus</name>
    <dbReference type="NCBI Taxonomy" id="2058213"/>
    <lineage>
        <taxon>Bacteria</taxon>
        <taxon>Pseudomonadati</taxon>
        <taxon>Pseudomonadota</taxon>
        <taxon>Alphaproteobacteria</taxon>
        <taxon>Parvularculales</taxon>
        <taxon>Parvularculaceae</taxon>
        <taxon>Hyphococcus</taxon>
    </lineage>
</organism>
<evidence type="ECO:0000313" key="8">
    <source>
        <dbReference type="Proteomes" id="UP000239504"/>
    </source>
</evidence>
<comment type="caution">
    <text evidence="7">The sequence shown here is derived from an EMBL/GenBank/DDBJ whole genome shotgun (WGS) entry which is preliminary data.</text>
</comment>
<gene>
    <name evidence="7" type="ORF">CW354_04975</name>
</gene>
<evidence type="ECO:0000259" key="6">
    <source>
        <dbReference type="PROSITE" id="PS50977"/>
    </source>
</evidence>
<keyword evidence="2" id="KW-0805">Transcription regulation</keyword>
<proteinExistence type="predicted"/>
<dbReference type="OrthoDB" id="9808189at2"/>
<dbReference type="GO" id="GO:0003700">
    <property type="term" value="F:DNA-binding transcription factor activity"/>
    <property type="evidence" value="ECO:0007669"/>
    <property type="project" value="TreeGrafter"/>
</dbReference>
<dbReference type="Pfam" id="PF13977">
    <property type="entry name" value="TetR_C_6"/>
    <property type="match status" value="1"/>
</dbReference>
<evidence type="ECO:0000256" key="1">
    <source>
        <dbReference type="ARBA" id="ARBA00022491"/>
    </source>
</evidence>
<dbReference type="PANTHER" id="PTHR30055">
    <property type="entry name" value="HTH-TYPE TRANSCRIPTIONAL REGULATOR RUTR"/>
    <property type="match status" value="1"/>
</dbReference>
<dbReference type="RefSeq" id="WP_104828963.1">
    <property type="nucleotide sequence ID" value="NZ_PJCH01000005.1"/>
</dbReference>
<dbReference type="EMBL" id="PJCH01000005">
    <property type="protein sequence ID" value="PQA87719.1"/>
    <property type="molecule type" value="Genomic_DNA"/>
</dbReference>
<dbReference type="Pfam" id="PF00440">
    <property type="entry name" value="TetR_N"/>
    <property type="match status" value="1"/>
</dbReference>
<evidence type="ECO:0000256" key="4">
    <source>
        <dbReference type="ARBA" id="ARBA00023163"/>
    </source>
</evidence>
<sequence length="201" mass="22467">MERVTKIMTAAAPQTKDQRNRLLTAAARCFVKSGFRGARMAQIAAEAQMSTGHIYHYFDSKEQIIAEMVRGHIEEKESIFGRLERAGDQVVDLMVDNLEESVDSSANPFWSALTLEMTAEAMRNPKIADILRTADAEMKARLFTCLGEGSDQEELATRLEIFIALIQGIGIRNIINPKLDLPAVVSIVKEVVENLFRRSKP</sequence>
<dbReference type="InterPro" id="IPR036271">
    <property type="entry name" value="Tet_transcr_reg_TetR-rel_C_sf"/>
</dbReference>
<feature type="DNA-binding region" description="H-T-H motif" evidence="5">
    <location>
        <begin position="39"/>
        <end position="58"/>
    </location>
</feature>
<dbReference type="AlphaFoldDB" id="A0A2S7K5F0"/>
<dbReference type="InterPro" id="IPR009057">
    <property type="entry name" value="Homeodomain-like_sf"/>
</dbReference>
<name>A0A2S7K5F0_9PROT</name>
<dbReference type="SUPFAM" id="SSF48498">
    <property type="entry name" value="Tetracyclin repressor-like, C-terminal domain"/>
    <property type="match status" value="1"/>
</dbReference>
<keyword evidence="3 5" id="KW-0238">DNA-binding</keyword>
<dbReference type="Gene3D" id="1.10.357.10">
    <property type="entry name" value="Tetracycline Repressor, domain 2"/>
    <property type="match status" value="1"/>
</dbReference>
<keyword evidence="8" id="KW-1185">Reference proteome</keyword>
<reference evidence="7 8" key="1">
    <citation type="submission" date="2017-12" db="EMBL/GenBank/DDBJ databases">
        <authorList>
            <person name="Hurst M.R.H."/>
        </authorList>
    </citation>
    <scope>NUCLEOTIDE SEQUENCE [LARGE SCALE GENOMIC DNA]</scope>
    <source>
        <strain evidence="7 8">SY-3-19</strain>
    </source>
</reference>
<dbReference type="InterPro" id="IPR001647">
    <property type="entry name" value="HTH_TetR"/>
</dbReference>